<dbReference type="EMBL" id="HBGW01076200">
    <property type="protein sequence ID" value="CAD9627595.1"/>
    <property type="molecule type" value="Transcribed_RNA"/>
</dbReference>
<reference evidence="2" key="1">
    <citation type="submission" date="2021-01" db="EMBL/GenBank/DDBJ databases">
        <authorList>
            <person name="Corre E."/>
            <person name="Pelletier E."/>
            <person name="Niang G."/>
            <person name="Scheremetjew M."/>
            <person name="Finn R."/>
            <person name="Kale V."/>
            <person name="Holt S."/>
            <person name="Cochrane G."/>
            <person name="Meng A."/>
            <person name="Brown T."/>
            <person name="Cohen L."/>
        </authorList>
    </citation>
    <scope>NUCLEOTIDE SEQUENCE</scope>
    <source>
        <strain evidence="2">RCC3387</strain>
    </source>
</reference>
<dbReference type="InterPro" id="IPR016040">
    <property type="entry name" value="NAD(P)-bd_dom"/>
</dbReference>
<dbReference type="AlphaFoldDB" id="A0A7S2M7R1"/>
<dbReference type="InterPro" id="IPR036291">
    <property type="entry name" value="NAD(P)-bd_dom_sf"/>
</dbReference>
<accession>A0A7S2M7R1</accession>
<feature type="domain" description="NAD(P)-binding" evidence="1">
    <location>
        <begin position="1"/>
        <end position="84"/>
    </location>
</feature>
<dbReference type="PANTHER" id="PTHR15020:SF50">
    <property type="entry name" value="UPF0659 PROTEIN YMR090W"/>
    <property type="match status" value="1"/>
</dbReference>
<protein>
    <recommendedName>
        <fullName evidence="1">NAD(P)-binding domain-containing protein</fullName>
    </recommendedName>
</protein>
<evidence type="ECO:0000313" key="2">
    <source>
        <dbReference type="EMBL" id="CAD9627595.1"/>
    </source>
</evidence>
<dbReference type="Pfam" id="PF13460">
    <property type="entry name" value="NAD_binding_10"/>
    <property type="match status" value="1"/>
</dbReference>
<name>A0A7S2M7R1_9DINO</name>
<sequence>MSSLGVTRRDAFPFVVLNAARVLDAKARGEAAVRAAAEQAGFDWTIVRPGQLFGGPYDNNFYLGTLFQLDKDVATRGVSVSRGDTVAGDTLRSTLAEVLVQTLQNPATANADFTVLNVEGDAPGADEIQATLTGVLS</sequence>
<dbReference type="Gene3D" id="3.40.50.720">
    <property type="entry name" value="NAD(P)-binding Rossmann-like Domain"/>
    <property type="match status" value="1"/>
</dbReference>
<dbReference type="PANTHER" id="PTHR15020">
    <property type="entry name" value="FLAVIN REDUCTASE-RELATED"/>
    <property type="match status" value="1"/>
</dbReference>
<proteinExistence type="predicted"/>
<gene>
    <name evidence="2" type="ORF">BRAN1462_LOCUS48449</name>
</gene>
<dbReference type="SUPFAM" id="SSF51735">
    <property type="entry name" value="NAD(P)-binding Rossmann-fold domains"/>
    <property type="match status" value="1"/>
</dbReference>
<evidence type="ECO:0000259" key="1">
    <source>
        <dbReference type="Pfam" id="PF13460"/>
    </source>
</evidence>
<organism evidence="2">
    <name type="scientific">Zooxanthella nutricula</name>
    <dbReference type="NCBI Taxonomy" id="1333877"/>
    <lineage>
        <taxon>Eukaryota</taxon>
        <taxon>Sar</taxon>
        <taxon>Alveolata</taxon>
        <taxon>Dinophyceae</taxon>
        <taxon>Peridiniales</taxon>
        <taxon>Peridiniales incertae sedis</taxon>
        <taxon>Zooxanthella</taxon>
    </lineage>
</organism>